<evidence type="ECO:0000313" key="2">
    <source>
        <dbReference type="Proteomes" id="UP001055114"/>
    </source>
</evidence>
<evidence type="ECO:0008006" key="3">
    <source>
        <dbReference type="Google" id="ProtNLM"/>
    </source>
</evidence>
<dbReference type="AlphaFoldDB" id="A0AA37NS53"/>
<protein>
    <recommendedName>
        <fullName evidence="3">PHP domain-containing protein</fullName>
    </recommendedName>
</protein>
<evidence type="ECO:0000313" key="1">
    <source>
        <dbReference type="EMBL" id="GKH73281.1"/>
    </source>
</evidence>
<comment type="caution">
    <text evidence="1">The sequence shown here is derived from an EMBL/GenBank/DDBJ whole genome shotgun (WGS) entry which is preliminary data.</text>
</comment>
<dbReference type="Gene3D" id="3.20.20.140">
    <property type="entry name" value="Metal-dependent hydrolases"/>
    <property type="match status" value="1"/>
</dbReference>
<reference evidence="1" key="1">
    <citation type="submission" date="2022-01" db="EMBL/GenBank/DDBJ databases">
        <title>Novel bile acid biosynthetic pathways are enriched in the microbiome of centenarians.</title>
        <authorList>
            <person name="Sato Y."/>
            <person name="Atarashi K."/>
            <person name="Plichta R.D."/>
            <person name="Arai Y."/>
            <person name="Sasajima S."/>
            <person name="Kearney M.S."/>
            <person name="Suda W."/>
            <person name="Takeshita K."/>
            <person name="Sasaki T."/>
            <person name="Okamoto S."/>
            <person name="Skelly N.A."/>
            <person name="Okamura Y."/>
            <person name="Vlamakis H."/>
            <person name="Li Y."/>
            <person name="Tanoue T."/>
            <person name="Takei H."/>
            <person name="Nittono H."/>
            <person name="Narushima S."/>
            <person name="Irie J."/>
            <person name="Itoh H."/>
            <person name="Moriya K."/>
            <person name="Sugiura Y."/>
            <person name="Suematsu M."/>
            <person name="Moritoki N."/>
            <person name="Shibata S."/>
            <person name="Littman R.D."/>
            <person name="Fischbach A.M."/>
            <person name="Uwamino Y."/>
            <person name="Inoue T."/>
            <person name="Honda A."/>
            <person name="Hattori M."/>
            <person name="Murai T."/>
            <person name="Xavier J.R."/>
            <person name="Hirose N."/>
            <person name="Honda K."/>
        </authorList>
    </citation>
    <scope>NUCLEOTIDE SEQUENCE</scope>
    <source>
        <strain evidence="1">CE91-St3</strain>
    </source>
</reference>
<gene>
    <name evidence="1" type="ORF">CE91St3_31440</name>
</gene>
<proteinExistence type="predicted"/>
<name>A0AA37NS53_9BACT</name>
<accession>A0AA37NS53</accession>
<sequence length="79" mass="9188">MNENDYRQLKEMKVKFQLNLFSLVDAYGIEARKKAEWLLKNNFYDLAGSDTHRLGVWKSLLYAKGNAKSLQQVVSLVCF</sequence>
<dbReference type="EMBL" id="BQNZ01000003">
    <property type="protein sequence ID" value="GKH73281.1"/>
    <property type="molecule type" value="Genomic_DNA"/>
</dbReference>
<organism evidence="1 2">
    <name type="scientific">Parabacteroides merdae</name>
    <dbReference type="NCBI Taxonomy" id="46503"/>
    <lineage>
        <taxon>Bacteria</taxon>
        <taxon>Pseudomonadati</taxon>
        <taxon>Bacteroidota</taxon>
        <taxon>Bacteroidia</taxon>
        <taxon>Bacteroidales</taxon>
        <taxon>Tannerellaceae</taxon>
        <taxon>Parabacteroides</taxon>
    </lineage>
</organism>
<dbReference type="Proteomes" id="UP001055114">
    <property type="component" value="Unassembled WGS sequence"/>
</dbReference>